<dbReference type="Proteomes" id="UP000291236">
    <property type="component" value="Chromosome"/>
</dbReference>
<evidence type="ECO:0000313" key="7">
    <source>
        <dbReference type="EMBL" id="BBH53256.1"/>
    </source>
</evidence>
<evidence type="ECO:0000256" key="2">
    <source>
        <dbReference type="ARBA" id="ARBA00022438"/>
    </source>
</evidence>
<dbReference type="SUPFAM" id="SSF53187">
    <property type="entry name" value="Zn-dependent exopeptidases"/>
    <property type="match status" value="1"/>
</dbReference>
<evidence type="ECO:0000256" key="1">
    <source>
        <dbReference type="ARBA" id="ARBA00009528"/>
    </source>
</evidence>
<feature type="domain" description="Cytosol aminopeptidase" evidence="6">
    <location>
        <begin position="340"/>
        <end position="347"/>
    </location>
</feature>
<keyword evidence="8" id="KW-1185">Reference proteome</keyword>
<evidence type="ECO:0000256" key="4">
    <source>
        <dbReference type="ARBA" id="ARBA00022801"/>
    </source>
</evidence>
<sequence>MKTRVTIDLLNKIPDNCDTIFNIFCEESESDTDSRKIIEKYREAHFVGKVGDKKTLSQDNQTYISFGAGSSAKNDNLSGFRKAIGKVIGEAKEQNLHEIIVEITPSRNSDINYIAYVFAETVTLTLYSFEHIYSNQSFPQKKMISVENIKLKFSIKNIEHIIVSNSIIKGIHRGQSLNFARYLSDLPANQLRPKELVHLTSEQLLKFKNIQTTLLDKSELEKQGFGGIIAVGKGSIHDPYLAIFDYNPPNAKKTVVVIGKGVTFDTGGYSIKGKKHHNEMKYDMSGAANVFSAAYTAAAEEIPIRVISMIVCVENAIGDHAQRPSDVYKAWNGKLVDVFNTDAEGRLILADAIAFSASFSPSLIIDIATLTGGASQIAGNLAAIVCSNNEQMIRQVKEASALAGEKFVQLEILPEAIDNIKGTVSDFTNMNNKWSEGAATMHAAAFLQAFVPNNTDWVHFDIANVSENSKDNGYLALNSSAAYGARTIVNLLEKLAEN</sequence>
<evidence type="ECO:0000256" key="3">
    <source>
        <dbReference type="ARBA" id="ARBA00022670"/>
    </source>
</evidence>
<proteinExistence type="inferred from homology"/>
<dbReference type="Gene3D" id="3.40.630.10">
    <property type="entry name" value="Zn peptidases"/>
    <property type="match status" value="1"/>
</dbReference>
<keyword evidence="3" id="KW-0645">Protease</keyword>
<dbReference type="InterPro" id="IPR011356">
    <property type="entry name" value="Leucine_aapep/pepB"/>
</dbReference>
<dbReference type="PRINTS" id="PR00481">
    <property type="entry name" value="LAMNOPPTDASE"/>
</dbReference>
<dbReference type="EMBL" id="AP019368">
    <property type="protein sequence ID" value="BBH53256.1"/>
    <property type="molecule type" value="Genomic_DNA"/>
</dbReference>
<organism evidence="7 8">
    <name type="scientific">Fluviispira sanaruensis</name>
    <dbReference type="NCBI Taxonomy" id="2493639"/>
    <lineage>
        <taxon>Bacteria</taxon>
        <taxon>Pseudomonadati</taxon>
        <taxon>Bdellovibrionota</taxon>
        <taxon>Oligoflexia</taxon>
        <taxon>Silvanigrellales</taxon>
        <taxon>Silvanigrellaceae</taxon>
        <taxon>Fluviispira</taxon>
    </lineage>
</organism>
<dbReference type="GO" id="GO:0030145">
    <property type="term" value="F:manganese ion binding"/>
    <property type="evidence" value="ECO:0007669"/>
    <property type="project" value="InterPro"/>
</dbReference>
<dbReference type="AlphaFoldDB" id="A0A4P2VJD6"/>
<accession>A0A4P2VJD6</accession>
<keyword evidence="2 7" id="KW-0031">Aminopeptidase</keyword>
<keyword evidence="5" id="KW-0464">Manganese</keyword>
<dbReference type="GO" id="GO:0005737">
    <property type="term" value="C:cytoplasm"/>
    <property type="evidence" value="ECO:0007669"/>
    <property type="project" value="InterPro"/>
</dbReference>
<dbReference type="InterPro" id="IPR043472">
    <property type="entry name" value="Macro_dom-like"/>
</dbReference>
<evidence type="ECO:0000259" key="6">
    <source>
        <dbReference type="PROSITE" id="PS00631"/>
    </source>
</evidence>
<dbReference type="PROSITE" id="PS00631">
    <property type="entry name" value="CYTOSOL_AP"/>
    <property type="match status" value="1"/>
</dbReference>
<gene>
    <name evidence="7" type="ORF">JCM31447_16990</name>
</gene>
<dbReference type="OrthoDB" id="5287846at2"/>
<dbReference type="Pfam" id="PF00883">
    <property type="entry name" value="Peptidase_M17"/>
    <property type="match status" value="1"/>
</dbReference>
<evidence type="ECO:0000256" key="5">
    <source>
        <dbReference type="ARBA" id="ARBA00023211"/>
    </source>
</evidence>
<dbReference type="KEGG" id="sbf:JCM31447_16990"/>
<comment type="similarity">
    <text evidence="1">Belongs to the peptidase M17 family.</text>
</comment>
<dbReference type="PANTHER" id="PTHR11963:SF23">
    <property type="entry name" value="CYTOSOL AMINOPEPTIDASE"/>
    <property type="match status" value="1"/>
</dbReference>
<protein>
    <submittedName>
        <fullName evidence="7">Leucyl aminopeptidase</fullName>
    </submittedName>
</protein>
<dbReference type="CDD" id="cd00433">
    <property type="entry name" value="Peptidase_M17"/>
    <property type="match status" value="1"/>
</dbReference>
<reference evidence="7 8" key="1">
    <citation type="submission" date="2018-12" db="EMBL/GenBank/DDBJ databases">
        <title>Rubrispira sanarue gen. nov., sp., nov., a member of the order Silvanigrellales, isolated from a brackish lake in Hamamatsu Japan.</title>
        <authorList>
            <person name="Maejima Y."/>
            <person name="Iino T."/>
            <person name="Muraguchi Y."/>
            <person name="Fukuda K."/>
            <person name="Nojiri H."/>
            <person name="Ohkuma M."/>
            <person name="Moriuchi R."/>
            <person name="Dohra H."/>
            <person name="Kimbara K."/>
            <person name="Shintani M."/>
        </authorList>
    </citation>
    <scope>NUCLEOTIDE SEQUENCE [LARGE SCALE GENOMIC DNA]</scope>
    <source>
        <strain evidence="7 8">RF1110005</strain>
    </source>
</reference>
<dbReference type="InterPro" id="IPR000819">
    <property type="entry name" value="Peptidase_M17_C"/>
</dbReference>
<name>A0A4P2VJD6_FLUSA</name>
<evidence type="ECO:0000313" key="8">
    <source>
        <dbReference type="Proteomes" id="UP000291236"/>
    </source>
</evidence>
<keyword evidence="4" id="KW-0378">Hydrolase</keyword>
<dbReference type="RefSeq" id="WP_130608732.1">
    <property type="nucleotide sequence ID" value="NZ_AP019368.1"/>
</dbReference>
<dbReference type="Gene3D" id="3.40.220.10">
    <property type="entry name" value="Leucine Aminopeptidase, subunit E, domain 1"/>
    <property type="match status" value="1"/>
</dbReference>
<dbReference type="GO" id="GO:0070006">
    <property type="term" value="F:metalloaminopeptidase activity"/>
    <property type="evidence" value="ECO:0007669"/>
    <property type="project" value="InterPro"/>
</dbReference>
<dbReference type="GO" id="GO:0006508">
    <property type="term" value="P:proteolysis"/>
    <property type="evidence" value="ECO:0007669"/>
    <property type="project" value="UniProtKB-KW"/>
</dbReference>
<dbReference type="PANTHER" id="PTHR11963">
    <property type="entry name" value="LEUCINE AMINOPEPTIDASE-RELATED"/>
    <property type="match status" value="1"/>
</dbReference>